<name>A0A1B8QHV6_MORNO</name>
<dbReference type="PANTHER" id="PTHR30121">
    <property type="entry name" value="UNCHARACTERIZED PROTEIN YJGR-RELATED"/>
    <property type="match status" value="1"/>
</dbReference>
<dbReference type="Proteomes" id="UP000594834">
    <property type="component" value="Plasmid unnamed"/>
</dbReference>
<dbReference type="EMBL" id="CP065727">
    <property type="protein sequence ID" value="QPT43564.1"/>
    <property type="molecule type" value="Genomic_DNA"/>
</dbReference>
<evidence type="ECO:0000256" key="1">
    <source>
        <dbReference type="ARBA" id="ARBA00006512"/>
    </source>
</evidence>
<dbReference type="InterPro" id="IPR051162">
    <property type="entry name" value="T4SS_component"/>
</dbReference>
<dbReference type="InterPro" id="IPR018145">
    <property type="entry name" value="CagE_TrbE_VirB_cntrl_dom"/>
</dbReference>
<dbReference type="Proteomes" id="UP000092575">
    <property type="component" value="Unassembled WGS sequence"/>
</dbReference>
<protein>
    <recommendedName>
        <fullName evidence="2">CagE TrbE VirB component of type IV transporter system central domain-containing protein</fullName>
    </recommendedName>
</protein>
<geneLocation type="plasmid" evidence="4 7">
    <name>unnamed</name>
</geneLocation>
<evidence type="ECO:0000313" key="3">
    <source>
        <dbReference type="EMBL" id="OBX82969.1"/>
    </source>
</evidence>
<dbReference type="InterPro" id="IPR027417">
    <property type="entry name" value="P-loop_NTPase"/>
</dbReference>
<evidence type="ECO:0000259" key="2">
    <source>
        <dbReference type="Pfam" id="PF03135"/>
    </source>
</evidence>
<reference evidence="3 6" key="1">
    <citation type="submission" date="2016-05" db="EMBL/GenBank/DDBJ databases">
        <title>Draft genome sequence of Moraxella nonliquefaciens CCUG 348T.</title>
        <authorList>
            <person name="Salva-Serra F."/>
            <person name="Engstrom-Jakobsson H."/>
            <person name="Thorell K."/>
            <person name="Gonzales-Siles L."/>
            <person name="Karlsson R."/>
            <person name="Boulund F."/>
            <person name="Engstrand L."/>
            <person name="Kristiansson E."/>
            <person name="Moore E."/>
        </authorList>
    </citation>
    <scope>NUCLEOTIDE SEQUENCE [LARGE SCALE GENOMIC DNA]</scope>
    <source>
        <strain evidence="3 6">CCUG 348</strain>
    </source>
</reference>
<feature type="domain" description="CagE TrbE VirB component of type IV transporter system central" evidence="2">
    <location>
        <begin position="162"/>
        <end position="362"/>
    </location>
</feature>
<evidence type="ECO:0000313" key="7">
    <source>
        <dbReference type="Proteomes" id="UP000594834"/>
    </source>
</evidence>
<keyword evidence="7" id="KW-1185">Reference proteome</keyword>
<organism evidence="3 6">
    <name type="scientific">Moraxella nonliquefaciens</name>
    <dbReference type="NCBI Taxonomy" id="478"/>
    <lineage>
        <taxon>Bacteria</taxon>
        <taxon>Pseudomonadati</taxon>
        <taxon>Pseudomonadota</taxon>
        <taxon>Gammaproteobacteria</taxon>
        <taxon>Moraxellales</taxon>
        <taxon>Moraxellaceae</taxon>
        <taxon>Moraxella</taxon>
    </lineage>
</organism>
<proteinExistence type="inferred from homology"/>
<keyword evidence="4" id="KW-0614">Plasmid</keyword>
<evidence type="ECO:0000313" key="6">
    <source>
        <dbReference type="Proteomes" id="UP000092575"/>
    </source>
</evidence>
<evidence type="ECO:0000313" key="5">
    <source>
        <dbReference type="EMBL" id="QPT43612.1"/>
    </source>
</evidence>
<evidence type="ECO:0000313" key="4">
    <source>
        <dbReference type="EMBL" id="QPT43564.1"/>
    </source>
</evidence>
<sequence length="829" mass="93825">MANIFSKFLNKLTATTDELPKLQYHVAEDVIDFENNYLCSVIAFDGINFEAIGDNHLESDFDALNLAYTELTKDKAGRLAFYTYQLRRKIEVDTVYEFDNKFCRDFANKYLARFNDKDYYNNFYYLALVMKYETDLDSGIDDIQNLVKRILSILSQYQPTVLTTYQNKNGVLSSQIFEFFYELLNCEKPVGGIVPLTPSPAYEILPSANLHFGHEILQIKGDVKNRFACLQDLKDFPNATYLGLFDSASLALPFEYNLVQSFVAIAPAKALTRIERQANQMRSADDKAEHQREELKQAQAFITSGEQTLGEYHCSLMVFGNSMEQAVNNVNEANASFSNKSGAVFKKASVSAPATFFSQFPTYRYKPRPMLKTSRNLASTFSLHNYSTGKAYGNPLGDGSAVMPLETVAKTLYNFNFHFTNIDENNVGEAVAGHTLILGATGTGKTTLQSAMTVFVQRFNPAMFVLDKDRGMDIFIRALDGDYFAIEENVPTGINPFQFNDGPRLRDFLNTLVIACATDKNNECTSEEQNQIKLAVDTVMSLPFEFRRMSAILQSLPDRGGNSLYARLVKWCTTDEYGQGAYAWVLDNPVNLFNPDDFKIVGFDVGSILKENYQPTEPLLACLLYIKTEVAKRHNLLLTVVEEFWLPLKYKTPREMILDVLKTGRKRLEFMLLVTQSPEEAVQSEIFPAIIQQTPTKILLPNPDAEYQNAQGGGYIRVGLTEKEFAILKSLNPQSRIFLVKQGQQSSFAKLDLYGFSDEISVLSSTKENVELLDDILSRFEERPKSDVWLPIFYQARKDKKQGVLNLDVLVSEAKIAMEQSTLKRVEYA</sequence>
<dbReference type="Gene3D" id="3.40.50.300">
    <property type="entry name" value="P-loop containing nucleotide triphosphate hydrolases"/>
    <property type="match status" value="1"/>
</dbReference>
<dbReference type="STRING" id="478.A7456_06065"/>
<dbReference type="PANTHER" id="PTHR30121:SF6">
    <property type="entry name" value="SLR6007 PROTEIN"/>
    <property type="match status" value="1"/>
</dbReference>
<dbReference type="SUPFAM" id="SSF52540">
    <property type="entry name" value="P-loop containing nucleoside triphosphate hydrolases"/>
    <property type="match status" value="1"/>
</dbReference>
<dbReference type="GO" id="GO:0005524">
    <property type="term" value="F:ATP binding"/>
    <property type="evidence" value="ECO:0007669"/>
    <property type="project" value="InterPro"/>
</dbReference>
<gene>
    <name evidence="3" type="ORF">A7456_06065</name>
    <name evidence="5" type="ORF">I6G26_00075</name>
    <name evidence="4" type="ORF">I6G26_00285</name>
</gene>
<dbReference type="RefSeq" id="WP_067010074.1">
    <property type="nucleotide sequence ID" value="NZ_CP065727.1"/>
</dbReference>
<accession>A0A1B8QHV6</accession>
<dbReference type="EMBL" id="LXTW01000033">
    <property type="protein sequence ID" value="OBX82969.1"/>
    <property type="molecule type" value="Genomic_DNA"/>
</dbReference>
<dbReference type="Pfam" id="PF03135">
    <property type="entry name" value="CagE_TrbE_VirB"/>
    <property type="match status" value="1"/>
</dbReference>
<dbReference type="AlphaFoldDB" id="A0A1B8QHV6"/>
<dbReference type="EMBL" id="CP065727">
    <property type="protein sequence ID" value="QPT43612.1"/>
    <property type="molecule type" value="Genomic_DNA"/>
</dbReference>
<reference evidence="4 7" key="2">
    <citation type="submission" date="2020-12" db="EMBL/GenBank/DDBJ databases">
        <title>FDA dAtabase for Regulatory Grade micrObial Sequences (FDA-ARGOS): Supporting development and validation of Infectious Disease Dx tests.</title>
        <authorList>
            <person name="Sproer C."/>
            <person name="Gronow S."/>
            <person name="Severitt S."/>
            <person name="Schroder I."/>
            <person name="Tallon L."/>
            <person name="Sadzewicz L."/>
            <person name="Zhao X."/>
            <person name="Boylan J."/>
            <person name="Ott S."/>
            <person name="Bowen H."/>
            <person name="Vavikolanu K."/>
            <person name="Mehta A."/>
            <person name="Aluvathingal J."/>
            <person name="Nadendla S."/>
            <person name="Lowell S."/>
            <person name="Myers T."/>
            <person name="Yan Y."/>
            <person name="Sichtig H."/>
        </authorList>
    </citation>
    <scope>NUCLEOTIDE SEQUENCE [LARGE SCALE GENOMIC DNA]</scope>
    <source>
        <strain evidence="4 7">FDAARGOS_869</strain>
        <plasmid evidence="4 7">unnamed</plasmid>
    </source>
</reference>
<comment type="similarity">
    <text evidence="1">Belongs to the TrbE/VirB4 family.</text>
</comment>